<feature type="repeat" description="WD" evidence="4">
    <location>
        <begin position="1181"/>
        <end position="1222"/>
    </location>
</feature>
<dbReference type="Proteomes" id="UP001159428">
    <property type="component" value="Unassembled WGS sequence"/>
</dbReference>
<feature type="repeat" description="WD" evidence="4">
    <location>
        <begin position="938"/>
        <end position="961"/>
    </location>
</feature>
<dbReference type="InterPro" id="IPR041452">
    <property type="entry name" value="APAF1_C"/>
</dbReference>
<sequence>MLEKHRHLLIKFRGEIVEDLLVDDVLPYLRSKFVLDSEDAEVIRKELTSRRQAEKLLDILSSKGYNTFDHFFAVLKEKYQHLAQLLSSDESSEDENGFNHVTEGIDSPLQLQMMTQDHANLLIANRVEIVEDLLVDDVLNFLQSKMVFDVHDTELIRAEVTSRRQAGKLLDLLETKNDAAFYHFRKALEEPYPHLVEYLQENAAAPRKVSKAKELSERVENVLLEGGVPQQPAIFAHRGRDIHKIHVALKSLKERDGWVILHGMAGCGKTVLASEALRSAVVLDECFPGGVHWIRIGPVDQPKLLMHMQNLCARLDSDHNRQPPRNTEEAKDRLRVLFAHQHPRSLLILDDLWDSCDVKFFDVRCRIMVTTRDAAITDMVGGSKAKVHISEGFTEDESLQILAEWTKQLPKTNLPAEAKEIFKLTNGSPLAISMIGALLRDHPTRWEYYVKQLKKKNVSKLKPQFEYQYPTLTEAIRMSINNLPDELRDIYESFAVFHEDCKVPAQVLIILWNEEFEVVEDWMEDLVNKSLARRTVDSEDAIGTWYTVHNLQLTFLHEQATNLEALHKKLVDRYRKVYKGNFSEMKNDGYIHRNLLRHMLRAGLIEEAQQLIRDLKWLAAKLDVTGPADLLNDYLAVKGHEDSKELKVINDFHHFVSVNAHRFVEKPLPDLIQMGLSESRDSEVYKQAYDKAVQLGGDGKFYLDWSNRAEESQDTLLITVKIHQGAVYCCSFSQDASKVVSCGADKTVKVWESQSGKELLSMMGHTDVVYCCAFSTNDVRIVSCSADHRVKIWDSSSGKELLTFNGHNQEVFKCMFSPDDKKVVSCSADKTVKVWSCEDGTEYVNFTGHADIVRCCCYSPDGSQIVSCSDDTLVKVWDSTSGQELFTLEGGTTSAVTFCCFKPTSHSIVGVSDTVAKIWDSKTGEELKTLYASSTPLSLAYSQDDSILAVGLSDTTVQLWNTVNEGSIGVYRGHSGWVHCVALSQDASKLVSSSDDETVKIWKVDNTNVQECMKLRMVFDVMFRGDSLTIAITDTSNRLMIFEGENTKLLSQSVVNQIKITSISFNSDGSLVATGFDDGCIKILEKLTCKTIQEFKDHCDRVRWCAFNKGSELLVSVSEDSTAKVYNCVEGTLAFSLEGHIARIQRCMFFHHNQQLVLTASQDGSLKVWNVQSGSLQFSCQHSSEEYVLSCDVSQDDKKLLSASVDKYAKVWDSSTGELCCSFGPHPDVVRSASFSQDNKFICTGCDDGTVRVWNMCDGNKELAVCSKHDAWVANCWFSSNSDLLVSVSNNIKWWKRDGTLCQQFNLKGTQAKSIYISPDFSTFVSVDNIGTIYVLKRIT</sequence>
<evidence type="ECO:0000256" key="1">
    <source>
        <dbReference type="ARBA" id="ARBA00022574"/>
    </source>
</evidence>
<feature type="domain" description="CARD" evidence="5">
    <location>
        <begin position="114"/>
        <end position="203"/>
    </location>
</feature>
<dbReference type="SMART" id="SM00114">
    <property type="entry name" value="CARD"/>
    <property type="match status" value="2"/>
</dbReference>
<evidence type="ECO:0000256" key="2">
    <source>
        <dbReference type="ARBA" id="ARBA00022703"/>
    </source>
</evidence>
<dbReference type="InterPro" id="IPR048975">
    <property type="entry name" value="WHD_APAF1"/>
</dbReference>
<evidence type="ECO:0000313" key="7">
    <source>
        <dbReference type="Proteomes" id="UP001159428"/>
    </source>
</evidence>
<accession>A0AAU9WAK2</accession>
<feature type="domain" description="CARD" evidence="5">
    <location>
        <begin position="1"/>
        <end position="90"/>
    </location>
</feature>
<dbReference type="GO" id="GO:0042981">
    <property type="term" value="P:regulation of apoptotic process"/>
    <property type="evidence" value="ECO:0007669"/>
    <property type="project" value="InterPro"/>
</dbReference>
<reference evidence="6 7" key="1">
    <citation type="submission" date="2022-05" db="EMBL/GenBank/DDBJ databases">
        <authorList>
            <consortium name="Genoscope - CEA"/>
            <person name="William W."/>
        </authorList>
    </citation>
    <scope>NUCLEOTIDE SEQUENCE [LARGE SCALE GENOMIC DNA]</scope>
</reference>
<organism evidence="6 7">
    <name type="scientific">Pocillopora meandrina</name>
    <dbReference type="NCBI Taxonomy" id="46732"/>
    <lineage>
        <taxon>Eukaryota</taxon>
        <taxon>Metazoa</taxon>
        <taxon>Cnidaria</taxon>
        <taxon>Anthozoa</taxon>
        <taxon>Hexacorallia</taxon>
        <taxon>Scleractinia</taxon>
        <taxon>Astrocoeniina</taxon>
        <taxon>Pocilloporidae</taxon>
        <taxon>Pocillopora</taxon>
    </lineage>
</organism>
<dbReference type="Gene3D" id="3.40.50.300">
    <property type="entry name" value="P-loop containing nucleotide triphosphate hydrolases"/>
    <property type="match status" value="1"/>
</dbReference>
<dbReference type="Gene3D" id="1.10.533.10">
    <property type="entry name" value="Death Domain, Fas"/>
    <property type="match status" value="2"/>
</dbReference>
<dbReference type="Pfam" id="PF00931">
    <property type="entry name" value="NB-ARC"/>
    <property type="match status" value="1"/>
</dbReference>
<dbReference type="CDD" id="cd00200">
    <property type="entry name" value="WD40"/>
    <property type="match status" value="2"/>
</dbReference>
<dbReference type="InterPro" id="IPR001315">
    <property type="entry name" value="CARD"/>
</dbReference>
<dbReference type="GO" id="GO:0006915">
    <property type="term" value="P:apoptotic process"/>
    <property type="evidence" value="ECO:0007669"/>
    <property type="project" value="UniProtKB-KW"/>
</dbReference>
<dbReference type="GO" id="GO:0005829">
    <property type="term" value="C:cytosol"/>
    <property type="evidence" value="ECO:0007669"/>
    <property type="project" value="UniProtKB-ARBA"/>
</dbReference>
<evidence type="ECO:0000313" key="6">
    <source>
        <dbReference type="EMBL" id="CAH3106829.1"/>
    </source>
</evidence>
<dbReference type="PANTHER" id="PTHR22845">
    <property type="entry name" value="APOPTOTIC PROTEASE-ACTIVATING FACTOR 1"/>
    <property type="match status" value="1"/>
</dbReference>
<dbReference type="InterPro" id="IPR015943">
    <property type="entry name" value="WD40/YVTN_repeat-like_dom_sf"/>
</dbReference>
<dbReference type="PRINTS" id="PR00320">
    <property type="entry name" value="GPROTEINBRPT"/>
</dbReference>
<dbReference type="InterPro" id="IPR036388">
    <property type="entry name" value="WH-like_DNA-bd_sf"/>
</dbReference>
<dbReference type="SUPFAM" id="SSF47986">
    <property type="entry name" value="DEATH domain"/>
    <property type="match status" value="2"/>
</dbReference>
<evidence type="ECO:0000256" key="4">
    <source>
        <dbReference type="PROSITE-ProRule" id="PRU00221"/>
    </source>
</evidence>
<dbReference type="PROSITE" id="PS00678">
    <property type="entry name" value="WD_REPEATS_1"/>
    <property type="match status" value="6"/>
</dbReference>
<dbReference type="Pfam" id="PF21296">
    <property type="entry name" value="WHD_APAF1"/>
    <property type="match status" value="1"/>
</dbReference>
<dbReference type="SUPFAM" id="SSF52540">
    <property type="entry name" value="P-loop containing nucleoside triphosphate hydrolases"/>
    <property type="match status" value="1"/>
</dbReference>
<gene>
    <name evidence="6" type="ORF">PMEA_00001715</name>
</gene>
<protein>
    <recommendedName>
        <fullName evidence="5">CARD domain-containing protein</fullName>
    </recommendedName>
</protein>
<proteinExistence type="predicted"/>
<feature type="repeat" description="WD" evidence="4">
    <location>
        <begin position="971"/>
        <end position="1012"/>
    </location>
</feature>
<dbReference type="Gene3D" id="1.25.40.370">
    <property type="match status" value="1"/>
</dbReference>
<dbReference type="InterPro" id="IPR011029">
    <property type="entry name" value="DEATH-like_dom_sf"/>
</dbReference>
<dbReference type="GO" id="GO:0043531">
    <property type="term" value="F:ADP binding"/>
    <property type="evidence" value="ECO:0007669"/>
    <property type="project" value="InterPro"/>
</dbReference>
<feature type="repeat" description="WD" evidence="4">
    <location>
        <begin position="1223"/>
        <end position="1264"/>
    </location>
</feature>
<dbReference type="PANTHER" id="PTHR22845:SF5">
    <property type="entry name" value="APOPTOTIC PROTEASE-ACTIVATING FACTOR 1"/>
    <property type="match status" value="1"/>
</dbReference>
<dbReference type="InterPro" id="IPR042197">
    <property type="entry name" value="Apaf_helical"/>
</dbReference>
<feature type="repeat" description="WD" evidence="4">
    <location>
        <begin position="1137"/>
        <end position="1179"/>
    </location>
</feature>
<dbReference type="SMART" id="SM00320">
    <property type="entry name" value="WD40"/>
    <property type="match status" value="15"/>
</dbReference>
<keyword evidence="7" id="KW-1185">Reference proteome</keyword>
<feature type="repeat" description="WD" evidence="4">
    <location>
        <begin position="720"/>
        <end position="761"/>
    </location>
</feature>
<feature type="repeat" description="WD" evidence="4">
    <location>
        <begin position="762"/>
        <end position="803"/>
    </location>
</feature>
<evidence type="ECO:0000256" key="3">
    <source>
        <dbReference type="ARBA" id="ARBA00022737"/>
    </source>
</evidence>
<feature type="repeat" description="WD" evidence="4">
    <location>
        <begin position="804"/>
        <end position="845"/>
    </location>
</feature>
<dbReference type="PROSITE" id="PS50082">
    <property type="entry name" value="WD_REPEATS_2"/>
    <property type="match status" value="9"/>
</dbReference>
<dbReference type="Pfam" id="PF00400">
    <property type="entry name" value="WD40"/>
    <property type="match status" value="12"/>
</dbReference>
<comment type="caution">
    <text evidence="6">The sequence shown here is derived from an EMBL/GenBank/DDBJ whole genome shotgun (WGS) entry which is preliminary data.</text>
</comment>
<dbReference type="PROSITE" id="PS50209">
    <property type="entry name" value="CARD"/>
    <property type="match status" value="2"/>
</dbReference>
<dbReference type="Gene3D" id="1.10.8.430">
    <property type="entry name" value="Helical domain of apoptotic protease-activating factors"/>
    <property type="match status" value="1"/>
</dbReference>
<dbReference type="Gene3D" id="1.10.10.10">
    <property type="entry name" value="Winged helix-like DNA-binding domain superfamily/Winged helix DNA-binding domain"/>
    <property type="match status" value="1"/>
</dbReference>
<dbReference type="InterPro" id="IPR019775">
    <property type="entry name" value="WD40_repeat_CS"/>
</dbReference>
<dbReference type="Pfam" id="PF17908">
    <property type="entry name" value="APAF1_C"/>
    <property type="match status" value="1"/>
</dbReference>
<name>A0AAU9WAK2_9CNID</name>
<dbReference type="InterPro" id="IPR036322">
    <property type="entry name" value="WD40_repeat_dom_sf"/>
</dbReference>
<dbReference type="CDD" id="cd01671">
    <property type="entry name" value="CARD"/>
    <property type="match status" value="2"/>
</dbReference>
<dbReference type="InterPro" id="IPR002182">
    <property type="entry name" value="NB-ARC"/>
</dbReference>
<dbReference type="PROSITE" id="PS50294">
    <property type="entry name" value="WD_REPEATS_REGION"/>
    <property type="match status" value="7"/>
</dbReference>
<keyword evidence="1 4" id="KW-0853">WD repeat</keyword>
<dbReference type="InterPro" id="IPR020472">
    <property type="entry name" value="WD40_PAC1"/>
</dbReference>
<keyword evidence="3" id="KW-0677">Repeat</keyword>
<dbReference type="SUPFAM" id="SSF50978">
    <property type="entry name" value="WD40 repeat-like"/>
    <property type="match status" value="2"/>
</dbReference>
<feature type="repeat" description="WD" evidence="4">
    <location>
        <begin position="846"/>
        <end position="887"/>
    </location>
</feature>
<keyword evidence="2" id="KW-0053">Apoptosis</keyword>
<dbReference type="PRINTS" id="PR00364">
    <property type="entry name" value="DISEASERSIST"/>
</dbReference>
<evidence type="ECO:0000259" key="5">
    <source>
        <dbReference type="PROSITE" id="PS50209"/>
    </source>
</evidence>
<dbReference type="Gene3D" id="2.130.10.10">
    <property type="entry name" value="YVTN repeat-like/Quinoprotein amine dehydrogenase"/>
    <property type="match status" value="2"/>
</dbReference>
<dbReference type="Pfam" id="PF00619">
    <property type="entry name" value="CARD"/>
    <property type="match status" value="2"/>
</dbReference>
<dbReference type="InterPro" id="IPR001680">
    <property type="entry name" value="WD40_rpt"/>
</dbReference>
<dbReference type="InterPro" id="IPR027417">
    <property type="entry name" value="P-loop_NTPase"/>
</dbReference>
<dbReference type="EMBL" id="CALNXJ010000010">
    <property type="protein sequence ID" value="CAH3106829.1"/>
    <property type="molecule type" value="Genomic_DNA"/>
</dbReference>